<keyword evidence="2" id="KW-1185">Reference proteome</keyword>
<organism evidence="1 2">
    <name type="scientific">Lepeophtheirus salmonis</name>
    <name type="common">Salmon louse</name>
    <name type="synonym">Caligus salmonis</name>
    <dbReference type="NCBI Taxonomy" id="72036"/>
    <lineage>
        <taxon>Eukaryota</taxon>
        <taxon>Metazoa</taxon>
        <taxon>Ecdysozoa</taxon>
        <taxon>Arthropoda</taxon>
        <taxon>Crustacea</taxon>
        <taxon>Multicrustacea</taxon>
        <taxon>Hexanauplia</taxon>
        <taxon>Copepoda</taxon>
        <taxon>Siphonostomatoida</taxon>
        <taxon>Caligidae</taxon>
        <taxon>Lepeophtheirus</taxon>
    </lineage>
</organism>
<proteinExistence type="predicted"/>
<dbReference type="Proteomes" id="UP000675881">
    <property type="component" value="Chromosome 7"/>
</dbReference>
<gene>
    <name evidence="1" type="ORF">LSAA_12728</name>
</gene>
<dbReference type="EMBL" id="HG994586">
    <property type="protein sequence ID" value="CAF3000610.1"/>
    <property type="molecule type" value="Genomic_DNA"/>
</dbReference>
<protein>
    <submittedName>
        <fullName evidence="1">(salmon louse) hypothetical protein</fullName>
    </submittedName>
</protein>
<accession>A0A7R8HCE7</accession>
<name>A0A7R8HCE7_LEPSM</name>
<sequence>MRTDTFRFRTDKGKRYIESQNSIVHLGQLDKNCSVVPFGLLNNERPTFSNKKDKLHQDEEGGALDEVITSILCNEIVVRMMTYLALTLAVRKNNEINHVTNTAHYISKLPSMSYAHVSEALIVESKSDDGDNVGGSLVSYIAALEHLLQDMDESSHILAKIKS</sequence>
<reference evidence="1" key="1">
    <citation type="submission" date="2021-02" db="EMBL/GenBank/DDBJ databases">
        <authorList>
            <person name="Bekaert M."/>
        </authorList>
    </citation>
    <scope>NUCLEOTIDE SEQUENCE</scope>
    <source>
        <strain evidence="1">IoA-00</strain>
    </source>
</reference>
<evidence type="ECO:0000313" key="2">
    <source>
        <dbReference type="Proteomes" id="UP000675881"/>
    </source>
</evidence>
<dbReference type="AlphaFoldDB" id="A0A7R8HCE7"/>
<evidence type="ECO:0000313" key="1">
    <source>
        <dbReference type="EMBL" id="CAF3000610.1"/>
    </source>
</evidence>